<proteinExistence type="predicted"/>
<dbReference type="Proteomes" id="UP001314229">
    <property type="component" value="Unassembled WGS sequence"/>
</dbReference>
<dbReference type="AlphaFoldDB" id="A0AAV1PGU3"/>
<protein>
    <submittedName>
        <fullName evidence="1">Uncharacterized protein</fullName>
    </submittedName>
</protein>
<sequence>MSVDSSPETAAEQGLKRTLNESSHLKQQIRRLQSIRARSTRLCYNVSLQAIRTLNTLHMLPSIPPSNTMRLHIWTQMHQHYLSFNLIAHVNTSVLYFKSCSSLRVCF</sequence>
<comment type="caution">
    <text evidence="1">The sequence shown here is derived from an EMBL/GenBank/DDBJ whole genome shotgun (WGS) entry which is preliminary data.</text>
</comment>
<gene>
    <name evidence="1" type="ORF">FSCOSCO3_A026919</name>
</gene>
<accession>A0AAV1PGU3</accession>
<evidence type="ECO:0000313" key="1">
    <source>
        <dbReference type="EMBL" id="CAK6969722.1"/>
    </source>
</evidence>
<organism evidence="1 2">
    <name type="scientific">Scomber scombrus</name>
    <name type="common">Atlantic mackerel</name>
    <name type="synonym">Scomber vernalis</name>
    <dbReference type="NCBI Taxonomy" id="13677"/>
    <lineage>
        <taxon>Eukaryota</taxon>
        <taxon>Metazoa</taxon>
        <taxon>Chordata</taxon>
        <taxon>Craniata</taxon>
        <taxon>Vertebrata</taxon>
        <taxon>Euteleostomi</taxon>
        <taxon>Actinopterygii</taxon>
        <taxon>Neopterygii</taxon>
        <taxon>Teleostei</taxon>
        <taxon>Neoteleostei</taxon>
        <taxon>Acanthomorphata</taxon>
        <taxon>Pelagiaria</taxon>
        <taxon>Scombriformes</taxon>
        <taxon>Scombridae</taxon>
        <taxon>Scomber</taxon>
    </lineage>
</organism>
<dbReference type="EMBL" id="CAWUFR010000141">
    <property type="protein sequence ID" value="CAK6969722.1"/>
    <property type="molecule type" value="Genomic_DNA"/>
</dbReference>
<reference evidence="1 2" key="1">
    <citation type="submission" date="2024-01" db="EMBL/GenBank/DDBJ databases">
        <authorList>
            <person name="Alioto T."/>
            <person name="Alioto T."/>
            <person name="Gomez Garrido J."/>
        </authorList>
    </citation>
    <scope>NUCLEOTIDE SEQUENCE [LARGE SCALE GENOMIC DNA]</scope>
</reference>
<name>A0AAV1PGU3_SCOSC</name>
<evidence type="ECO:0000313" key="2">
    <source>
        <dbReference type="Proteomes" id="UP001314229"/>
    </source>
</evidence>
<keyword evidence="2" id="KW-1185">Reference proteome</keyword>